<evidence type="ECO:0008006" key="4">
    <source>
        <dbReference type="Google" id="ProtNLM"/>
    </source>
</evidence>
<evidence type="ECO:0000313" key="3">
    <source>
        <dbReference type="Proteomes" id="UP000179221"/>
    </source>
</evidence>
<sequence length="238" mass="26645">MLKKLVKILTLLMIPTLVIFLIGYIPKLVPINEVNCFSQYGNCSETLKKNLENVDKKNLYNTKKEISSELRNNLMVSDYSLQYRIPYAIIVRVLEKTPIYSMTDSSNAKYMQIDKRGLVLSESNSTNLPFIISDSTLPLQGTSVGADELFALSIIRVIHPGFNVKVARIENNTLIVELDAGLKILFPVEGDKDALVGSMFLIMSKIKAGSDIMNLIGVKEIDLRYKNPILRVGSTEVN</sequence>
<keyword evidence="1" id="KW-0812">Transmembrane</keyword>
<gene>
    <name evidence="2" type="ORF">A2628_01835</name>
</gene>
<reference evidence="2 3" key="1">
    <citation type="journal article" date="2016" name="Nat. Commun.">
        <title>Thousands of microbial genomes shed light on interconnected biogeochemical processes in an aquifer system.</title>
        <authorList>
            <person name="Anantharaman K."/>
            <person name="Brown C.T."/>
            <person name="Hug L.A."/>
            <person name="Sharon I."/>
            <person name="Castelle C.J."/>
            <person name="Probst A.J."/>
            <person name="Thomas B.C."/>
            <person name="Singh A."/>
            <person name="Wilkins M.J."/>
            <person name="Karaoz U."/>
            <person name="Brodie E.L."/>
            <person name="Williams K.H."/>
            <person name="Hubbard S.S."/>
            <person name="Banfield J.F."/>
        </authorList>
    </citation>
    <scope>NUCLEOTIDE SEQUENCE [LARGE SCALE GENOMIC DNA]</scope>
</reference>
<evidence type="ECO:0000256" key="1">
    <source>
        <dbReference type="SAM" id="Phobius"/>
    </source>
</evidence>
<evidence type="ECO:0000313" key="2">
    <source>
        <dbReference type="EMBL" id="OGM27508.1"/>
    </source>
</evidence>
<dbReference type="AlphaFoldDB" id="A0A1F7YLN4"/>
<dbReference type="Proteomes" id="UP000179221">
    <property type="component" value="Unassembled WGS sequence"/>
</dbReference>
<dbReference type="EMBL" id="MGGL01000004">
    <property type="protein sequence ID" value="OGM27508.1"/>
    <property type="molecule type" value="Genomic_DNA"/>
</dbReference>
<keyword evidence="1" id="KW-0472">Membrane</keyword>
<keyword evidence="1" id="KW-1133">Transmembrane helix</keyword>
<protein>
    <recommendedName>
        <fullName evidence="4">POTRA domain-containing protein</fullName>
    </recommendedName>
</protein>
<organism evidence="2 3">
    <name type="scientific">Candidatus Woesebacteria bacterium RIFCSPHIGHO2_01_FULL_40_22</name>
    <dbReference type="NCBI Taxonomy" id="1802499"/>
    <lineage>
        <taxon>Bacteria</taxon>
        <taxon>Candidatus Woeseibacteriota</taxon>
    </lineage>
</organism>
<accession>A0A1F7YLN4</accession>
<proteinExistence type="predicted"/>
<name>A0A1F7YLN4_9BACT</name>
<feature type="transmembrane region" description="Helical" evidence="1">
    <location>
        <begin position="5"/>
        <end position="25"/>
    </location>
</feature>
<comment type="caution">
    <text evidence="2">The sequence shown here is derived from an EMBL/GenBank/DDBJ whole genome shotgun (WGS) entry which is preliminary data.</text>
</comment>